<dbReference type="AlphaFoldDB" id="A0A1M6P2T2"/>
<dbReference type="OrthoDB" id="8535430at2"/>
<evidence type="ECO:0000259" key="3">
    <source>
        <dbReference type="PROSITE" id="PS50977"/>
    </source>
</evidence>
<dbReference type="PROSITE" id="PS50977">
    <property type="entry name" value="HTH_TETR_2"/>
    <property type="match status" value="1"/>
</dbReference>
<dbReference type="GO" id="GO:0003677">
    <property type="term" value="F:DNA binding"/>
    <property type="evidence" value="ECO:0007669"/>
    <property type="project" value="UniProtKB-UniRule"/>
</dbReference>
<sequence>MAPEKQDEKKLPVPQKIKDRLYPIVLNFFAQNDFHQVNIRKISHASGVSTRTMYKYFHSKEDLLLDVLEEKIGELKILTAMHGQGVKETKDRFYKAFWVALDYYDRNPELAITFFITVPTRTWMQRESYARYDIHELLRQIIKTGRERGDLDPNVDDAQITGLYFMHMQREVTIWYYRGQQWKLVEAMRFFFPLFWKTISAPSQS</sequence>
<accession>A0A1M6P2T2</accession>
<dbReference type="PANTHER" id="PTHR43479">
    <property type="entry name" value="ACREF/ENVCD OPERON REPRESSOR-RELATED"/>
    <property type="match status" value="1"/>
</dbReference>
<name>A0A1M6P2T2_9BACT</name>
<proteinExistence type="predicted"/>
<gene>
    <name evidence="4" type="ORF">SAMN02745216_02744</name>
</gene>
<dbReference type="SUPFAM" id="SSF48498">
    <property type="entry name" value="Tetracyclin repressor-like, C-terminal domain"/>
    <property type="match status" value="1"/>
</dbReference>
<dbReference type="Gene3D" id="1.10.357.10">
    <property type="entry name" value="Tetracycline Repressor, domain 2"/>
    <property type="match status" value="1"/>
</dbReference>
<feature type="DNA-binding region" description="H-T-H motif" evidence="2">
    <location>
        <begin position="38"/>
        <end position="57"/>
    </location>
</feature>
<dbReference type="Gene3D" id="1.10.10.60">
    <property type="entry name" value="Homeodomain-like"/>
    <property type="match status" value="1"/>
</dbReference>
<evidence type="ECO:0000256" key="2">
    <source>
        <dbReference type="PROSITE-ProRule" id="PRU00335"/>
    </source>
</evidence>
<evidence type="ECO:0000313" key="5">
    <source>
        <dbReference type="Proteomes" id="UP000183994"/>
    </source>
</evidence>
<dbReference type="SUPFAM" id="SSF46689">
    <property type="entry name" value="Homeodomain-like"/>
    <property type="match status" value="1"/>
</dbReference>
<reference evidence="5" key="1">
    <citation type="submission" date="2016-11" db="EMBL/GenBank/DDBJ databases">
        <authorList>
            <person name="Varghese N."/>
            <person name="Submissions S."/>
        </authorList>
    </citation>
    <scope>NUCLEOTIDE SEQUENCE [LARGE SCALE GENOMIC DNA]</scope>
    <source>
        <strain evidence="5">DSM 16219</strain>
    </source>
</reference>
<dbReference type="EMBL" id="FQZU01000016">
    <property type="protein sequence ID" value="SHK02275.1"/>
    <property type="molecule type" value="Genomic_DNA"/>
</dbReference>
<protein>
    <submittedName>
        <fullName evidence="4">Transcriptional regulator, TetR family</fullName>
    </submittedName>
</protein>
<dbReference type="Proteomes" id="UP000183994">
    <property type="component" value="Unassembled WGS sequence"/>
</dbReference>
<dbReference type="PANTHER" id="PTHR43479:SF11">
    <property type="entry name" value="ACREF_ENVCD OPERON REPRESSOR-RELATED"/>
    <property type="match status" value="1"/>
</dbReference>
<dbReference type="InterPro" id="IPR050624">
    <property type="entry name" value="HTH-type_Tx_Regulator"/>
</dbReference>
<evidence type="ECO:0000256" key="1">
    <source>
        <dbReference type="ARBA" id="ARBA00023125"/>
    </source>
</evidence>
<dbReference type="RefSeq" id="WP_073476699.1">
    <property type="nucleotide sequence ID" value="NZ_FQZU01000016.1"/>
</dbReference>
<organism evidence="4 5">
    <name type="scientific">Desulfatibacillum alkenivorans DSM 16219</name>
    <dbReference type="NCBI Taxonomy" id="1121393"/>
    <lineage>
        <taxon>Bacteria</taxon>
        <taxon>Pseudomonadati</taxon>
        <taxon>Thermodesulfobacteriota</taxon>
        <taxon>Desulfobacteria</taxon>
        <taxon>Desulfobacterales</taxon>
        <taxon>Desulfatibacillaceae</taxon>
        <taxon>Desulfatibacillum</taxon>
    </lineage>
</organism>
<dbReference type="InterPro" id="IPR001647">
    <property type="entry name" value="HTH_TetR"/>
</dbReference>
<keyword evidence="5" id="KW-1185">Reference proteome</keyword>
<dbReference type="InterPro" id="IPR036271">
    <property type="entry name" value="Tet_transcr_reg_TetR-rel_C_sf"/>
</dbReference>
<keyword evidence="1 2" id="KW-0238">DNA-binding</keyword>
<dbReference type="Pfam" id="PF00440">
    <property type="entry name" value="TetR_N"/>
    <property type="match status" value="1"/>
</dbReference>
<dbReference type="InterPro" id="IPR009057">
    <property type="entry name" value="Homeodomain-like_sf"/>
</dbReference>
<dbReference type="STRING" id="1121393.SAMN02745216_02744"/>
<feature type="domain" description="HTH tetR-type" evidence="3">
    <location>
        <begin position="15"/>
        <end position="75"/>
    </location>
</feature>
<evidence type="ECO:0000313" key="4">
    <source>
        <dbReference type="EMBL" id="SHK02275.1"/>
    </source>
</evidence>